<sequence length="276" mass="31709">MKEKNFIFKNSGRVRKYIHDKINPIDTLNSALELEELPTLTKDLDMDMLNIIVLKKTIELIATRDITIHALIGLLEVRDIESSNHTIRTQKMMETLCGHLRTKELYKQQLTRSYIDELVATTPLHDIGKVGIPDKILLKPAKLTADEFELMKKHVNYGVEALKNESYCEDDMPSFIKTAIEIVSAHHERYDGTGYPLGLSGEAIPLPGRLMAIIDVYDALMSKRVYKPAYEHKDTIEIIKSQIGRHFDPHIVNGFLEIEEKIYQIWCQYLKETPSS</sequence>
<evidence type="ECO:0000259" key="1">
    <source>
        <dbReference type="PROSITE" id="PS51832"/>
    </source>
</evidence>
<evidence type="ECO:0000313" key="2">
    <source>
        <dbReference type="EMBL" id="MBN7772360.1"/>
    </source>
</evidence>
<reference evidence="2" key="1">
    <citation type="submission" date="2021-02" db="EMBL/GenBank/DDBJ databases">
        <title>Abyssanaerobacter marinus gen.nov., sp., nov, anaerobic bacterium isolated from the Onnuri vent field of Indian Ocean and suggestion of Mogibacteriaceae fam. nov., and proposal of reclassification of ambiguous this family's genus member.</title>
        <authorList>
            <person name="Kim Y.J."/>
            <person name="Yang J.-A."/>
        </authorList>
    </citation>
    <scope>NUCLEOTIDE SEQUENCE</scope>
    <source>
        <strain evidence="2">DSM 2634</strain>
    </source>
</reference>
<organism evidence="2 3">
    <name type="scientific">Clostridium aminobutyricum</name>
    <dbReference type="NCBI Taxonomy" id="33953"/>
    <lineage>
        <taxon>Bacteria</taxon>
        <taxon>Bacillati</taxon>
        <taxon>Bacillota</taxon>
        <taxon>Clostridia</taxon>
        <taxon>Eubacteriales</taxon>
        <taxon>Clostridiaceae</taxon>
        <taxon>Clostridium</taxon>
    </lineage>
</organism>
<dbReference type="InterPro" id="IPR052020">
    <property type="entry name" value="Cyclic_di-GMP/3'3'-cGAMP_PDE"/>
</dbReference>
<keyword evidence="3" id="KW-1185">Reference proteome</keyword>
<dbReference type="InterPro" id="IPR003607">
    <property type="entry name" value="HD/PDEase_dom"/>
</dbReference>
<protein>
    <submittedName>
        <fullName evidence="2">HD domain-containing protein</fullName>
    </submittedName>
</protein>
<dbReference type="Pfam" id="PF13487">
    <property type="entry name" value="HD_5"/>
    <property type="match status" value="1"/>
</dbReference>
<dbReference type="AlphaFoldDB" id="A0A939IG11"/>
<dbReference type="SUPFAM" id="SSF109604">
    <property type="entry name" value="HD-domain/PDEase-like"/>
    <property type="match status" value="1"/>
</dbReference>
<dbReference type="InterPro" id="IPR037522">
    <property type="entry name" value="HD_GYP_dom"/>
</dbReference>
<dbReference type="Gene3D" id="1.10.3210.10">
    <property type="entry name" value="Hypothetical protein af1432"/>
    <property type="match status" value="1"/>
</dbReference>
<proteinExistence type="predicted"/>
<name>A0A939IG11_CLOAM</name>
<feature type="domain" description="HD-GYP" evidence="1">
    <location>
        <begin position="60"/>
        <end position="271"/>
    </location>
</feature>
<comment type="caution">
    <text evidence="2">The sequence shown here is derived from an EMBL/GenBank/DDBJ whole genome shotgun (WGS) entry which is preliminary data.</text>
</comment>
<dbReference type="PANTHER" id="PTHR45228:SF5">
    <property type="entry name" value="CYCLIC DI-GMP PHOSPHODIESTERASE VC_1348-RELATED"/>
    <property type="match status" value="1"/>
</dbReference>
<dbReference type="RefSeq" id="WP_206581167.1">
    <property type="nucleotide sequence ID" value="NZ_JAFJZZ010000001.1"/>
</dbReference>
<dbReference type="PROSITE" id="PS51832">
    <property type="entry name" value="HD_GYP"/>
    <property type="match status" value="1"/>
</dbReference>
<dbReference type="CDD" id="cd00077">
    <property type="entry name" value="HDc"/>
    <property type="match status" value="1"/>
</dbReference>
<evidence type="ECO:0000313" key="3">
    <source>
        <dbReference type="Proteomes" id="UP000664545"/>
    </source>
</evidence>
<dbReference type="Proteomes" id="UP000664545">
    <property type="component" value="Unassembled WGS sequence"/>
</dbReference>
<accession>A0A939IG11</accession>
<dbReference type="SMART" id="SM00471">
    <property type="entry name" value="HDc"/>
    <property type="match status" value="1"/>
</dbReference>
<gene>
    <name evidence="2" type="ORF">JYB65_03200</name>
</gene>
<dbReference type="PANTHER" id="PTHR45228">
    <property type="entry name" value="CYCLIC DI-GMP PHOSPHODIESTERASE TM_0186-RELATED"/>
    <property type="match status" value="1"/>
</dbReference>
<dbReference type="EMBL" id="JAFJZZ010000001">
    <property type="protein sequence ID" value="MBN7772360.1"/>
    <property type="molecule type" value="Genomic_DNA"/>
</dbReference>